<feature type="region of interest" description="Disordered" evidence="4">
    <location>
        <begin position="1"/>
        <end position="125"/>
    </location>
</feature>
<gene>
    <name evidence="6" type="ORF">EXIGLDRAFT_844654</name>
</gene>
<dbReference type="InterPro" id="IPR003890">
    <property type="entry name" value="MIF4G-like_typ-3"/>
</dbReference>
<organism evidence="6 7">
    <name type="scientific">Exidia glandulosa HHB12029</name>
    <dbReference type="NCBI Taxonomy" id="1314781"/>
    <lineage>
        <taxon>Eukaryota</taxon>
        <taxon>Fungi</taxon>
        <taxon>Dikarya</taxon>
        <taxon>Basidiomycota</taxon>
        <taxon>Agaricomycotina</taxon>
        <taxon>Agaricomycetes</taxon>
        <taxon>Auriculariales</taxon>
        <taxon>Exidiaceae</taxon>
        <taxon>Exidia</taxon>
    </lineage>
</organism>
<feature type="compositionally biased region" description="Basic and acidic residues" evidence="4">
    <location>
        <begin position="62"/>
        <end position="99"/>
    </location>
</feature>
<dbReference type="OrthoDB" id="514777at2759"/>
<dbReference type="GO" id="GO:0003743">
    <property type="term" value="F:translation initiation factor activity"/>
    <property type="evidence" value="ECO:0007669"/>
    <property type="project" value="UniProtKB-KW"/>
</dbReference>
<dbReference type="Gene3D" id="1.25.40.180">
    <property type="match status" value="1"/>
</dbReference>
<feature type="compositionally biased region" description="Basic and acidic residues" evidence="4">
    <location>
        <begin position="192"/>
        <end position="202"/>
    </location>
</feature>
<keyword evidence="2" id="KW-0396">Initiation factor</keyword>
<name>A0A165BWM6_EXIGL</name>
<keyword evidence="3" id="KW-0648">Protein biosynthesis</keyword>
<evidence type="ECO:0000259" key="5">
    <source>
        <dbReference type="Pfam" id="PF02854"/>
    </source>
</evidence>
<dbReference type="AlphaFoldDB" id="A0A165BWM6"/>
<feature type="region of interest" description="Disordered" evidence="4">
    <location>
        <begin position="190"/>
        <end position="212"/>
    </location>
</feature>
<protein>
    <recommendedName>
        <fullName evidence="5">MIF4G domain-containing protein</fullName>
    </recommendedName>
</protein>
<dbReference type="PANTHER" id="PTHR23253:SF9">
    <property type="entry name" value="EUKARYOTIC TRANSLATION INITIATION FACTOR 4 GAMMA 2"/>
    <property type="match status" value="1"/>
</dbReference>
<dbReference type="PANTHER" id="PTHR23253">
    <property type="entry name" value="EUKARYOTIC TRANSLATION INITIATION FACTOR 4 GAMMA"/>
    <property type="match status" value="1"/>
</dbReference>
<proteinExistence type="inferred from homology"/>
<reference evidence="6 7" key="1">
    <citation type="journal article" date="2016" name="Mol. Biol. Evol.">
        <title>Comparative Genomics of Early-Diverging Mushroom-Forming Fungi Provides Insights into the Origins of Lignocellulose Decay Capabilities.</title>
        <authorList>
            <person name="Nagy L.G."/>
            <person name="Riley R."/>
            <person name="Tritt A."/>
            <person name="Adam C."/>
            <person name="Daum C."/>
            <person name="Floudas D."/>
            <person name="Sun H."/>
            <person name="Yadav J.S."/>
            <person name="Pangilinan J."/>
            <person name="Larsson K.H."/>
            <person name="Matsuura K."/>
            <person name="Barry K."/>
            <person name="Labutti K."/>
            <person name="Kuo R."/>
            <person name="Ohm R.A."/>
            <person name="Bhattacharya S.S."/>
            <person name="Shirouzu T."/>
            <person name="Yoshinaga Y."/>
            <person name="Martin F.M."/>
            <person name="Grigoriev I.V."/>
            <person name="Hibbett D.S."/>
        </authorList>
    </citation>
    <scope>NUCLEOTIDE SEQUENCE [LARGE SCALE GENOMIC DNA]</scope>
    <source>
        <strain evidence="6 7">HHB12029</strain>
    </source>
</reference>
<evidence type="ECO:0000256" key="3">
    <source>
        <dbReference type="ARBA" id="ARBA00022917"/>
    </source>
</evidence>
<feature type="compositionally biased region" description="Polar residues" evidence="4">
    <location>
        <begin position="22"/>
        <end position="40"/>
    </location>
</feature>
<dbReference type="InParanoid" id="A0A165BWM6"/>
<evidence type="ECO:0000256" key="2">
    <source>
        <dbReference type="ARBA" id="ARBA00022540"/>
    </source>
</evidence>
<dbReference type="EMBL" id="KV426396">
    <property type="protein sequence ID" value="KZV81377.1"/>
    <property type="molecule type" value="Genomic_DNA"/>
</dbReference>
<accession>A0A165BWM6</accession>
<keyword evidence="7" id="KW-1185">Reference proteome</keyword>
<dbReference type="Proteomes" id="UP000077266">
    <property type="component" value="Unassembled WGS sequence"/>
</dbReference>
<dbReference type="SUPFAM" id="SSF48371">
    <property type="entry name" value="ARM repeat"/>
    <property type="match status" value="1"/>
</dbReference>
<comment type="similarity">
    <text evidence="1">Belongs to the eukaryotic initiation factor 4G family.</text>
</comment>
<dbReference type="Pfam" id="PF02854">
    <property type="entry name" value="MIF4G"/>
    <property type="match status" value="1"/>
</dbReference>
<evidence type="ECO:0000256" key="4">
    <source>
        <dbReference type="SAM" id="MobiDB-lite"/>
    </source>
</evidence>
<evidence type="ECO:0000313" key="6">
    <source>
        <dbReference type="EMBL" id="KZV81377.1"/>
    </source>
</evidence>
<dbReference type="InterPro" id="IPR016024">
    <property type="entry name" value="ARM-type_fold"/>
</dbReference>
<feature type="compositionally biased region" description="Polar residues" evidence="4">
    <location>
        <begin position="1"/>
        <end position="14"/>
    </location>
</feature>
<dbReference type="GO" id="GO:0003729">
    <property type="term" value="F:mRNA binding"/>
    <property type="evidence" value="ECO:0007669"/>
    <property type="project" value="TreeGrafter"/>
</dbReference>
<dbReference type="GO" id="GO:0016281">
    <property type="term" value="C:eukaryotic translation initiation factor 4F complex"/>
    <property type="evidence" value="ECO:0007669"/>
    <property type="project" value="TreeGrafter"/>
</dbReference>
<evidence type="ECO:0000313" key="7">
    <source>
        <dbReference type="Proteomes" id="UP000077266"/>
    </source>
</evidence>
<sequence length="306" mass="33922">MSPQLPSSVPRTTGQPGGSAIRITNPSGAPIQLPSTTNRPSFAEKTENRRSVIRIESPANKLQREEEEREKKREGDEAKKAVEDARKKKEAEEKAHKDEEVDGSNPFRPSSALTRHHRLGQQVEEKDGRSLIQVIGLVFEKATDEAVWSEMYAGLCRKMMEQTLPAVMDEGIRNAEGQPIISAKTAAAAAEKAQDDEAKKSNEPAQGGEEVSFSDEYHAAQKSKHRGLGLVRFISELFKLQMLTEHECIKKLLSNVDSPGEEEIESIYKLPRLSASRSTCRRPARTWTSTSSVCAIFRRAGTLTPV</sequence>
<feature type="domain" description="MIF4G" evidence="5">
    <location>
        <begin position="128"/>
        <end position="269"/>
    </location>
</feature>
<evidence type="ECO:0000256" key="1">
    <source>
        <dbReference type="ARBA" id="ARBA00005775"/>
    </source>
</evidence>
<dbReference type="STRING" id="1314781.A0A165BWM6"/>